<dbReference type="InterPro" id="IPR018528">
    <property type="entry name" value="Preph_deHydtase_CS"/>
</dbReference>
<reference evidence="3" key="2">
    <citation type="submission" date="2020-09" db="EMBL/GenBank/DDBJ databases">
        <authorList>
            <person name="Sun Q."/>
            <person name="Kim S."/>
        </authorList>
    </citation>
    <scope>NUCLEOTIDE SEQUENCE</scope>
    <source>
        <strain evidence="3">KCTC 23714</strain>
    </source>
</reference>
<dbReference type="Gene3D" id="1.10.287.1490">
    <property type="match status" value="1"/>
</dbReference>
<proteinExistence type="predicted"/>
<keyword evidence="1" id="KW-0175">Coiled coil</keyword>
<dbReference type="EMBL" id="BMYQ01000023">
    <property type="protein sequence ID" value="GGW46254.1"/>
    <property type="molecule type" value="Genomic_DNA"/>
</dbReference>
<dbReference type="SUPFAM" id="SSF52540">
    <property type="entry name" value="P-loop containing nucleoside triphosphate hydrolases"/>
    <property type="match status" value="1"/>
</dbReference>
<dbReference type="AlphaFoldDB" id="A0A918MR64"/>
<keyword evidence="2" id="KW-0472">Membrane</keyword>
<gene>
    <name evidence="3" type="ORF">GCM10011452_37840</name>
</gene>
<dbReference type="PROSITE" id="PS00858">
    <property type="entry name" value="PREPHENATE_DEHYDR_2"/>
    <property type="match status" value="1"/>
</dbReference>
<organism evidence="3 4">
    <name type="scientific">Gemmobacter lanyuensis</name>
    <dbReference type="NCBI Taxonomy" id="1054497"/>
    <lineage>
        <taxon>Bacteria</taxon>
        <taxon>Pseudomonadati</taxon>
        <taxon>Pseudomonadota</taxon>
        <taxon>Alphaproteobacteria</taxon>
        <taxon>Rhodobacterales</taxon>
        <taxon>Paracoccaceae</taxon>
        <taxon>Gemmobacter</taxon>
    </lineage>
</organism>
<feature type="coiled-coil region" evidence="1">
    <location>
        <begin position="126"/>
        <end position="187"/>
    </location>
</feature>
<evidence type="ECO:0000256" key="1">
    <source>
        <dbReference type="SAM" id="Coils"/>
    </source>
</evidence>
<dbReference type="Gene3D" id="3.40.50.300">
    <property type="entry name" value="P-loop containing nucleotide triphosphate hydrolases"/>
    <property type="match status" value="1"/>
</dbReference>
<dbReference type="InterPro" id="IPR027417">
    <property type="entry name" value="P-loop_NTPase"/>
</dbReference>
<evidence type="ECO:0000313" key="4">
    <source>
        <dbReference type="Proteomes" id="UP000628984"/>
    </source>
</evidence>
<feature type="coiled-coil region" evidence="1">
    <location>
        <begin position="223"/>
        <end position="313"/>
    </location>
</feature>
<keyword evidence="4" id="KW-1185">Reference proteome</keyword>
<feature type="coiled-coil region" evidence="1">
    <location>
        <begin position="40"/>
        <end position="70"/>
    </location>
</feature>
<name>A0A918MR64_9RHOB</name>
<dbReference type="PANTHER" id="PTHR23159:SF31">
    <property type="entry name" value="CENTROSOME-ASSOCIATED PROTEIN CEP250 ISOFORM X1"/>
    <property type="match status" value="1"/>
</dbReference>
<evidence type="ECO:0000256" key="2">
    <source>
        <dbReference type="SAM" id="Phobius"/>
    </source>
</evidence>
<comment type="caution">
    <text evidence="3">The sequence shown here is derived from an EMBL/GenBank/DDBJ whole genome shotgun (WGS) entry which is preliminary data.</text>
</comment>
<dbReference type="Proteomes" id="UP000628984">
    <property type="component" value="Unassembled WGS sequence"/>
</dbReference>
<sequence>MFTANLIVFVALSVALAILSFITLFLATRHDKIVSLAGPLEEERAVLARIEEKRRTLTDLEGELTKRREALANLANVGADFDALSGKLAELQTEWNQMGARREEVAALRRETEAAQTLKLAVDAELSAARADLADVRERLEKAETLVHRIDALTAESRQLEVRVAELQTARQELEAAKERVANLRDIEGKLGTQIAETEGLLASRRSDLAETEERIAATRATLVVSRQELEQIGAELAAARQKAIDLEAERTTALARLNALEREAQRRETENADLEMRLTSARTDLGGIEAQLGTARQQQADLREERERLAAEVMIGQHKVADVEREQVLAQEHLNGLHARKATLEQEIETKRGIAAGGTGAADDDPLRELKQPPQVVTQLKAWKPSAIIAETDALKRVRRRFEAFGLDYPDRTLRAFHTAMKVNDTTQMTVLAGISGTGKSQLPRQYAAGMGIGFLQVPVQPRWDSPQDLMGFYNYIEGRFRPTDMARAMFALDAQNNPDAVPDRLLIVLLDEMNLARVEYYFSDFLSRLESRPARGKEGDKTLRKDAEIELEIPKAQTRIFPGYNLLFAGTMNEDESTQSLSDKVVDRANVMRFGAPKQIAKTKGGESQMPEEALSRAVWEKWCARGLQPTDQNRAEGRVNDMLALMQDFGKPFGHRLGRAILAYAGAYPEAEGVGDRVNMALADQIEMRLLPKLRGVDVEDRNQQFDELKRKAADFGDDALADAIQASVDAATNGGTGQFVWKGVVR</sequence>
<protein>
    <recommendedName>
        <fullName evidence="5">Chromosome segregation ATPase-like protein</fullName>
    </recommendedName>
</protein>
<dbReference type="GO" id="GO:0009094">
    <property type="term" value="P:L-phenylalanine biosynthetic process"/>
    <property type="evidence" value="ECO:0007669"/>
    <property type="project" value="InterPro"/>
</dbReference>
<keyword evidence="2" id="KW-1133">Transmembrane helix</keyword>
<reference evidence="3" key="1">
    <citation type="journal article" date="2014" name="Int. J. Syst. Evol. Microbiol.">
        <title>Complete genome sequence of Corynebacterium casei LMG S-19264T (=DSM 44701T), isolated from a smear-ripened cheese.</title>
        <authorList>
            <consortium name="US DOE Joint Genome Institute (JGI-PGF)"/>
            <person name="Walter F."/>
            <person name="Albersmeier A."/>
            <person name="Kalinowski J."/>
            <person name="Ruckert C."/>
        </authorList>
    </citation>
    <scope>NUCLEOTIDE SEQUENCE</scope>
    <source>
        <strain evidence="3">KCTC 23714</strain>
    </source>
</reference>
<accession>A0A918MR64</accession>
<dbReference type="SUPFAM" id="SSF57997">
    <property type="entry name" value="Tropomyosin"/>
    <property type="match status" value="1"/>
</dbReference>
<dbReference type="PANTHER" id="PTHR23159">
    <property type="entry name" value="CENTROSOMAL PROTEIN 2"/>
    <property type="match status" value="1"/>
</dbReference>
<evidence type="ECO:0008006" key="5">
    <source>
        <dbReference type="Google" id="ProtNLM"/>
    </source>
</evidence>
<dbReference type="RefSeq" id="WP_189635444.1">
    <property type="nucleotide sequence ID" value="NZ_BMYQ01000023.1"/>
</dbReference>
<keyword evidence="2" id="KW-0812">Transmembrane</keyword>
<evidence type="ECO:0000313" key="3">
    <source>
        <dbReference type="EMBL" id="GGW46254.1"/>
    </source>
</evidence>
<feature type="transmembrane region" description="Helical" evidence="2">
    <location>
        <begin position="6"/>
        <end position="27"/>
    </location>
</feature>
<dbReference type="GO" id="GO:0004664">
    <property type="term" value="F:prephenate dehydratase activity"/>
    <property type="evidence" value="ECO:0007669"/>
    <property type="project" value="InterPro"/>
</dbReference>